<gene>
    <name evidence="3" type="primary">20208185</name>
    <name evidence="2" type="ORF">HELRODRAFT_181690</name>
</gene>
<reference evidence="3" key="3">
    <citation type="submission" date="2015-06" db="UniProtKB">
        <authorList>
            <consortium name="EnsemblMetazoa"/>
        </authorList>
    </citation>
    <scope>IDENTIFICATION</scope>
</reference>
<feature type="compositionally biased region" description="Basic and acidic residues" evidence="1">
    <location>
        <begin position="982"/>
        <end position="992"/>
    </location>
</feature>
<feature type="region of interest" description="Disordered" evidence="1">
    <location>
        <begin position="155"/>
        <end position="186"/>
    </location>
</feature>
<feature type="compositionally biased region" description="Low complexity" evidence="1">
    <location>
        <begin position="1456"/>
        <end position="1507"/>
    </location>
</feature>
<feature type="compositionally biased region" description="Low complexity" evidence="1">
    <location>
        <begin position="609"/>
        <end position="636"/>
    </location>
</feature>
<feature type="compositionally biased region" description="Low complexity" evidence="1">
    <location>
        <begin position="1073"/>
        <end position="1085"/>
    </location>
</feature>
<dbReference type="RefSeq" id="XP_009029720.1">
    <property type="nucleotide sequence ID" value="XM_009031472.1"/>
</dbReference>
<dbReference type="KEGG" id="hro:HELRODRAFT_181690"/>
<dbReference type="Proteomes" id="UP000015101">
    <property type="component" value="Unassembled WGS sequence"/>
</dbReference>
<feature type="compositionally biased region" description="Polar residues" evidence="1">
    <location>
        <begin position="741"/>
        <end position="754"/>
    </location>
</feature>
<feature type="region of interest" description="Disordered" evidence="1">
    <location>
        <begin position="712"/>
        <end position="778"/>
    </location>
</feature>
<dbReference type="PANTHER" id="PTHR31654">
    <property type="entry name" value="SECRETED BETA-GLUCOSIDASE ADG3-RELATED"/>
    <property type="match status" value="1"/>
</dbReference>
<evidence type="ECO:0000313" key="3">
    <source>
        <dbReference type="EnsemblMetazoa" id="HelroP181690"/>
    </source>
</evidence>
<feature type="compositionally biased region" description="Acidic residues" evidence="1">
    <location>
        <begin position="1100"/>
        <end position="1117"/>
    </location>
</feature>
<reference evidence="2 4" key="2">
    <citation type="journal article" date="2013" name="Nature">
        <title>Insights into bilaterian evolution from three spiralian genomes.</title>
        <authorList>
            <person name="Simakov O."/>
            <person name="Marletaz F."/>
            <person name="Cho S.J."/>
            <person name="Edsinger-Gonzales E."/>
            <person name="Havlak P."/>
            <person name="Hellsten U."/>
            <person name="Kuo D.H."/>
            <person name="Larsson T."/>
            <person name="Lv J."/>
            <person name="Arendt D."/>
            <person name="Savage R."/>
            <person name="Osoegawa K."/>
            <person name="de Jong P."/>
            <person name="Grimwood J."/>
            <person name="Chapman J.A."/>
            <person name="Shapiro H."/>
            <person name="Aerts A."/>
            <person name="Otillar R.P."/>
            <person name="Terry A.Y."/>
            <person name="Boore J.L."/>
            <person name="Grigoriev I.V."/>
            <person name="Lindberg D.R."/>
            <person name="Seaver E.C."/>
            <person name="Weisblat D.A."/>
            <person name="Putnam N.H."/>
            <person name="Rokhsar D.S."/>
        </authorList>
    </citation>
    <scope>NUCLEOTIDE SEQUENCE</scope>
</reference>
<dbReference type="EMBL" id="AMQM01007758">
    <property type="status" value="NOT_ANNOTATED_CDS"/>
    <property type="molecule type" value="Genomic_DNA"/>
</dbReference>
<keyword evidence="4" id="KW-1185">Reference proteome</keyword>
<feature type="compositionally biased region" description="Low complexity" evidence="1">
    <location>
        <begin position="950"/>
        <end position="961"/>
    </location>
</feature>
<feature type="compositionally biased region" description="Low complexity" evidence="1">
    <location>
        <begin position="1554"/>
        <end position="1570"/>
    </location>
</feature>
<feature type="compositionally biased region" description="Low complexity" evidence="1">
    <location>
        <begin position="155"/>
        <end position="176"/>
    </location>
</feature>
<feature type="region of interest" description="Disordered" evidence="1">
    <location>
        <begin position="1554"/>
        <end position="1586"/>
    </location>
</feature>
<dbReference type="EMBL" id="AMQM01007759">
    <property type="status" value="NOT_ANNOTATED_CDS"/>
    <property type="molecule type" value="Genomic_DNA"/>
</dbReference>
<accession>T1FH86</accession>
<feature type="region of interest" description="Disordered" evidence="1">
    <location>
        <begin position="609"/>
        <end position="682"/>
    </location>
</feature>
<evidence type="ECO:0000313" key="4">
    <source>
        <dbReference type="Proteomes" id="UP000015101"/>
    </source>
</evidence>
<evidence type="ECO:0000256" key="1">
    <source>
        <dbReference type="SAM" id="MobiDB-lite"/>
    </source>
</evidence>
<name>T1FH86_HELRO</name>
<feature type="compositionally biased region" description="Acidic residues" evidence="1">
    <location>
        <begin position="1572"/>
        <end position="1586"/>
    </location>
</feature>
<feature type="compositionally biased region" description="Basic and acidic residues" evidence="1">
    <location>
        <begin position="639"/>
        <end position="659"/>
    </location>
</feature>
<sequence length="1586" mass="176404">MAKWLKWPVTNISSLRAGFNCGDHYVGSFSQISSSNKNPPYSNNSISLAVGGEKRRYNNSYHNDDSFYYRRNILGEDATMKKSRTKNIYNNNPCNNIYMDNIHNNNNSSNIHNNNSNIHNNNSININNNKLKKFPFLRNQTDPRKTILIPTTSTTTTATSTTTTATSTTTATTTATTKHRQHSDKNKRLNLSQENASKFVKNARQICNEKLQLSLHSDRNCTKPCRISLPVMSSLSKSHDHIPVEVMANRGVFAGGRKFEGPRKISKPANYPAATTGSGSSGDGRDIGVHSKNENRQRLNCVSVEAYVDGEDFEICRRDDVKCHFVPVPNMKDARRKFFESNPNSNYSNNNNNINNNNINNNNINNNNINNNSINSIIKNNNNNSININNNNSIINNNNNNSNTNNIQQRLTFADQSYTDSKHNDVGNFFFGNRMTSSSTKYLDRFSLNVTSVDKSGDFLSQLNYEPKMLQIGSRSTSTCNINKNDVIINNNNNNNNNNIIINNKIGVNNNNNINNTDANFSKSRQPTTYQFPDLAPSRRASLFTSSTTMTSFPAAISTTSTYHKSFNPAQTYQQKITTATMSAAAAATPSAITSSSFSLSFSTSPWKLQTSSTTTPSPTKISTTTTPTPTTTKPTKTPKRESQDSGFDMRLEDSKISDDIITPSYPTPLQHIPFSTRPIPTSSHDVIFSDSAAPRRSYNFVPPVPKLSQNSINSDFSHPPSFPTSSSPSYSSSSLLSHSRINTANASKNSQVSGADAPNTGCILRNKNSRSGGSSNYSSSISNNLYGHYINNFGNVNNEIFSNNVRNFYNNINNINRSNNYTTRSHYFSTLTMSYNNRYSSCFPYYSHNNNRFSGTNIEFGFRPILHRPLSSTLPRLTIAEYPIFRIEYGSFGKFKKLSKKFGNLKRININIYHSANAFYGIVNKNTSAQVSTSSSSVVQSSSSSSSSVLQSSSSSAMPPVAAPPLPSSSSSSRPASETNIVEKNHSEIPKKFKNSPNNKSNNHKNILDQRWLDENTERIRNLERLLYRVGANTVASYHLREYLPKRIMTSSFLWQQRHQQKITNNEKDSGNKIIEIKNNNNNNKDNHNLNLESRNYGDDDDDEDHDDDDDDDEGEKDGKKMELDEDDDDEDKDDDEDDDEDEDDDSCGCLKFRNSDNDLLSLEECKVTLISLFIRRDNLLTCLKKRFVSLLNQSKSTREKIAGQLEERLVDREKERLLSFIQGCDQLTKLILLLSQRMAKCHSEMVTMTSSSATTTSTTTNIASSSSSSAATATTKMINDNTIDNRNEISINNIEATTTTTNTTTATTITAAATNTTTTNNNTTATTTTTSTTTASNTITYNNNNNTTETCNIVDWSVDIDLTTTATTTTTVVAAIVTTATTATCSSGYTSSGNSTTFKATMTSLSLPSSSSSKLKDLKTKLKDAQHLKHSIELKGLVLYERFIENFRETDDTNNNNNGSSRSSNHNSDNNNVSSHSSNNNNINKNSSSNNINKDSNNNKNSNNNDNNIDTFFNATTASFILPMVERWCCEEIRWGTDVLGELKNIIITTTTTNNNNTTNKNNNNNNIPDNDDGDDEDDHENKV</sequence>
<feature type="region of interest" description="Disordered" evidence="1">
    <location>
        <begin position="259"/>
        <end position="291"/>
    </location>
</feature>
<proteinExistence type="predicted"/>
<feature type="compositionally biased region" description="Low complexity" evidence="1">
    <location>
        <begin position="969"/>
        <end position="978"/>
    </location>
</feature>
<dbReference type="CTD" id="20208185"/>
<dbReference type="InterPro" id="IPR053088">
    <property type="entry name" value="Beta-glucosidase/SUN-like"/>
</dbReference>
<dbReference type="HOGENOM" id="CLU_244908_0_0_1"/>
<protein>
    <submittedName>
        <fullName evidence="2 3">Uncharacterized protein</fullName>
    </submittedName>
</protein>
<dbReference type="PANTHER" id="PTHR31654:SF0">
    <property type="entry name" value="SECRETED BETA-GLUCOSIDASE ADG3-RELATED"/>
    <property type="match status" value="1"/>
</dbReference>
<feature type="compositionally biased region" description="Low complexity" evidence="1">
    <location>
        <begin position="715"/>
        <end position="740"/>
    </location>
</feature>
<feature type="region of interest" description="Disordered" evidence="1">
    <location>
        <begin position="1451"/>
        <end position="1507"/>
    </location>
</feature>
<reference evidence="4" key="1">
    <citation type="submission" date="2012-12" db="EMBL/GenBank/DDBJ databases">
        <authorList>
            <person name="Hellsten U."/>
            <person name="Grimwood J."/>
            <person name="Chapman J.A."/>
            <person name="Shapiro H."/>
            <person name="Aerts A."/>
            <person name="Otillar R.P."/>
            <person name="Terry A.Y."/>
            <person name="Boore J.L."/>
            <person name="Simakov O."/>
            <person name="Marletaz F."/>
            <person name="Cho S.-J."/>
            <person name="Edsinger-Gonzales E."/>
            <person name="Havlak P."/>
            <person name="Kuo D.-H."/>
            <person name="Larsson T."/>
            <person name="Lv J."/>
            <person name="Arendt D."/>
            <person name="Savage R."/>
            <person name="Osoegawa K."/>
            <person name="de Jong P."/>
            <person name="Lindberg D.R."/>
            <person name="Seaver E.C."/>
            <person name="Weisblat D.A."/>
            <person name="Putnam N.H."/>
            <person name="Grigoriev I.V."/>
            <person name="Rokhsar D.S."/>
        </authorList>
    </citation>
    <scope>NUCLEOTIDE SEQUENCE</scope>
</reference>
<feature type="compositionally biased region" description="Low complexity" evidence="1">
    <location>
        <begin position="996"/>
        <end position="1006"/>
    </location>
</feature>
<feature type="compositionally biased region" description="Acidic residues" evidence="1">
    <location>
        <begin position="1125"/>
        <end position="1148"/>
    </location>
</feature>
<organism evidence="3 4">
    <name type="scientific">Helobdella robusta</name>
    <name type="common">Californian leech</name>
    <dbReference type="NCBI Taxonomy" id="6412"/>
    <lineage>
        <taxon>Eukaryota</taxon>
        <taxon>Metazoa</taxon>
        <taxon>Spiralia</taxon>
        <taxon>Lophotrochozoa</taxon>
        <taxon>Annelida</taxon>
        <taxon>Clitellata</taxon>
        <taxon>Hirudinea</taxon>
        <taxon>Rhynchobdellida</taxon>
        <taxon>Glossiphoniidae</taxon>
        <taxon>Helobdella</taxon>
    </lineage>
</organism>
<dbReference type="GeneID" id="20208185"/>
<dbReference type="EnsemblMetazoa" id="HelroT181690">
    <property type="protein sequence ID" value="HelroP181690"/>
    <property type="gene ID" value="HelroG181690"/>
</dbReference>
<dbReference type="InParanoid" id="T1FH86"/>
<evidence type="ECO:0000313" key="2">
    <source>
        <dbReference type="EMBL" id="ESN92220.1"/>
    </source>
</evidence>
<feature type="region of interest" description="Disordered" evidence="1">
    <location>
        <begin position="1061"/>
        <end position="1149"/>
    </location>
</feature>
<feature type="region of interest" description="Disordered" evidence="1">
    <location>
        <begin position="950"/>
        <end position="1008"/>
    </location>
</feature>
<dbReference type="EMBL" id="KB097661">
    <property type="protein sequence ID" value="ESN92220.1"/>
    <property type="molecule type" value="Genomic_DNA"/>
</dbReference>